<dbReference type="EMBL" id="GBRH01169679">
    <property type="protein sequence ID" value="JAE28217.1"/>
    <property type="molecule type" value="Transcribed_RNA"/>
</dbReference>
<protein>
    <submittedName>
        <fullName evidence="2">Uncharacterized protein</fullName>
    </submittedName>
</protein>
<name>A0A0A9GUJ4_ARUDO</name>
<accession>A0A0A9GUJ4</accession>
<reference evidence="2" key="2">
    <citation type="journal article" date="2015" name="Data Brief">
        <title>Shoot transcriptome of the giant reed, Arundo donax.</title>
        <authorList>
            <person name="Barrero R.A."/>
            <person name="Guerrero F.D."/>
            <person name="Moolhuijzen P."/>
            <person name="Goolsby J.A."/>
            <person name="Tidwell J."/>
            <person name="Bellgard S.E."/>
            <person name="Bellgard M.I."/>
        </authorList>
    </citation>
    <scope>NUCLEOTIDE SEQUENCE</scope>
    <source>
        <tissue evidence="2">Shoot tissue taken approximately 20 cm above the soil surface</tissue>
    </source>
</reference>
<reference evidence="2" key="1">
    <citation type="submission" date="2014-09" db="EMBL/GenBank/DDBJ databases">
        <authorList>
            <person name="Magalhaes I.L.F."/>
            <person name="Oliveira U."/>
            <person name="Santos F.R."/>
            <person name="Vidigal T.H.D.A."/>
            <person name="Brescovit A.D."/>
            <person name="Santos A.J."/>
        </authorList>
    </citation>
    <scope>NUCLEOTIDE SEQUENCE</scope>
    <source>
        <tissue evidence="2">Shoot tissue taken approximately 20 cm above the soil surface</tissue>
    </source>
</reference>
<evidence type="ECO:0000256" key="1">
    <source>
        <dbReference type="SAM" id="MobiDB-lite"/>
    </source>
</evidence>
<evidence type="ECO:0000313" key="2">
    <source>
        <dbReference type="EMBL" id="JAE28217.1"/>
    </source>
</evidence>
<feature type="region of interest" description="Disordered" evidence="1">
    <location>
        <begin position="72"/>
        <end position="117"/>
    </location>
</feature>
<sequence>MVKKRLPLGVEEDALDPLSLERSSLRPTATLVSSFTAPIWPFVTVAAIAILSMSADTAAEAIAAALTHTGNPSTHMAEKQRGRGSYYSYGGGGAEARGRRGRRRRGRQDARTAAKRGMRGWWRRTGCGRRGRRGQHGTARTVDDAGMVVEEVRTAAWGKDGNSSERRTVASNKMIHSNENYIVKQNGTEGILVEGRVSIWDGN</sequence>
<organism evidence="2">
    <name type="scientific">Arundo donax</name>
    <name type="common">Giant reed</name>
    <name type="synonym">Donax arundinaceus</name>
    <dbReference type="NCBI Taxonomy" id="35708"/>
    <lineage>
        <taxon>Eukaryota</taxon>
        <taxon>Viridiplantae</taxon>
        <taxon>Streptophyta</taxon>
        <taxon>Embryophyta</taxon>
        <taxon>Tracheophyta</taxon>
        <taxon>Spermatophyta</taxon>
        <taxon>Magnoliopsida</taxon>
        <taxon>Liliopsida</taxon>
        <taxon>Poales</taxon>
        <taxon>Poaceae</taxon>
        <taxon>PACMAD clade</taxon>
        <taxon>Arundinoideae</taxon>
        <taxon>Arundineae</taxon>
        <taxon>Arundo</taxon>
    </lineage>
</organism>
<proteinExistence type="predicted"/>
<dbReference type="AlphaFoldDB" id="A0A0A9GUJ4"/>